<evidence type="ECO:0000313" key="1">
    <source>
        <dbReference type="EMBL" id="JAD66313.1"/>
    </source>
</evidence>
<name>A0A0A9BVS4_ARUDO</name>
<dbReference type="AlphaFoldDB" id="A0A0A9BVS4"/>
<accession>A0A0A9BVS4</accession>
<dbReference type="EMBL" id="GBRH01231582">
    <property type="protein sequence ID" value="JAD66313.1"/>
    <property type="molecule type" value="Transcribed_RNA"/>
</dbReference>
<proteinExistence type="predicted"/>
<organism evidence="1">
    <name type="scientific">Arundo donax</name>
    <name type="common">Giant reed</name>
    <name type="synonym">Donax arundinaceus</name>
    <dbReference type="NCBI Taxonomy" id="35708"/>
    <lineage>
        <taxon>Eukaryota</taxon>
        <taxon>Viridiplantae</taxon>
        <taxon>Streptophyta</taxon>
        <taxon>Embryophyta</taxon>
        <taxon>Tracheophyta</taxon>
        <taxon>Spermatophyta</taxon>
        <taxon>Magnoliopsida</taxon>
        <taxon>Liliopsida</taxon>
        <taxon>Poales</taxon>
        <taxon>Poaceae</taxon>
        <taxon>PACMAD clade</taxon>
        <taxon>Arundinoideae</taxon>
        <taxon>Arundineae</taxon>
        <taxon>Arundo</taxon>
    </lineage>
</organism>
<reference evidence="1" key="1">
    <citation type="submission" date="2014-09" db="EMBL/GenBank/DDBJ databases">
        <authorList>
            <person name="Magalhaes I.L.F."/>
            <person name="Oliveira U."/>
            <person name="Santos F.R."/>
            <person name="Vidigal T.H.D.A."/>
            <person name="Brescovit A.D."/>
            <person name="Santos A.J."/>
        </authorList>
    </citation>
    <scope>NUCLEOTIDE SEQUENCE</scope>
    <source>
        <tissue evidence="1">Shoot tissue taken approximately 20 cm above the soil surface</tissue>
    </source>
</reference>
<protein>
    <submittedName>
        <fullName evidence="1">Uncharacterized protein</fullName>
    </submittedName>
</protein>
<reference evidence="1" key="2">
    <citation type="journal article" date="2015" name="Data Brief">
        <title>Shoot transcriptome of the giant reed, Arundo donax.</title>
        <authorList>
            <person name="Barrero R.A."/>
            <person name="Guerrero F.D."/>
            <person name="Moolhuijzen P."/>
            <person name="Goolsby J.A."/>
            <person name="Tidwell J."/>
            <person name="Bellgard S.E."/>
            <person name="Bellgard M.I."/>
        </authorList>
    </citation>
    <scope>NUCLEOTIDE SEQUENCE</scope>
    <source>
        <tissue evidence="1">Shoot tissue taken approximately 20 cm above the soil surface</tissue>
    </source>
</reference>
<sequence>MKIIKRGNSLLTAPCHVS</sequence>